<sequence length="159" mass="16876">MDNIDPFFQNTTWGTIAKPANATRKFVADAPPSVQQDALPLRRPITNSLWPAGGCERRGGRESEEGVRSNDEEGMKAKQEWGAARVMIDFLSAENAGGNCVFEAAGVPLPAPRIGGNVKGNCLGSFGDGGGGCDAGKEGWMVEVAVGLLKKKYESQLCF</sequence>
<keyword evidence="3" id="KW-1185">Reference proteome</keyword>
<feature type="region of interest" description="Disordered" evidence="1">
    <location>
        <begin position="50"/>
        <end position="76"/>
    </location>
</feature>
<evidence type="ECO:0000313" key="2">
    <source>
        <dbReference type="EMBL" id="KAF7272860.1"/>
    </source>
</evidence>
<evidence type="ECO:0000256" key="1">
    <source>
        <dbReference type="SAM" id="MobiDB-lite"/>
    </source>
</evidence>
<dbReference type="Proteomes" id="UP000625711">
    <property type="component" value="Unassembled WGS sequence"/>
</dbReference>
<accession>A0A834I7G7</accession>
<reference evidence="2" key="1">
    <citation type="submission" date="2020-08" db="EMBL/GenBank/DDBJ databases">
        <title>Genome sequencing and assembly of the red palm weevil Rhynchophorus ferrugineus.</title>
        <authorList>
            <person name="Dias G.B."/>
            <person name="Bergman C.M."/>
            <person name="Manee M."/>
        </authorList>
    </citation>
    <scope>NUCLEOTIDE SEQUENCE</scope>
    <source>
        <strain evidence="2">AA-2017</strain>
        <tissue evidence="2">Whole larva</tissue>
    </source>
</reference>
<name>A0A834I7G7_RHYFE</name>
<dbReference type="AlphaFoldDB" id="A0A834I7G7"/>
<evidence type="ECO:0000313" key="3">
    <source>
        <dbReference type="Proteomes" id="UP000625711"/>
    </source>
</evidence>
<gene>
    <name evidence="2" type="ORF">GWI33_014387</name>
</gene>
<dbReference type="EMBL" id="JAACXV010013668">
    <property type="protein sequence ID" value="KAF7272860.1"/>
    <property type="molecule type" value="Genomic_DNA"/>
</dbReference>
<organism evidence="2 3">
    <name type="scientific">Rhynchophorus ferrugineus</name>
    <name type="common">Red palm weevil</name>
    <name type="synonym">Curculio ferrugineus</name>
    <dbReference type="NCBI Taxonomy" id="354439"/>
    <lineage>
        <taxon>Eukaryota</taxon>
        <taxon>Metazoa</taxon>
        <taxon>Ecdysozoa</taxon>
        <taxon>Arthropoda</taxon>
        <taxon>Hexapoda</taxon>
        <taxon>Insecta</taxon>
        <taxon>Pterygota</taxon>
        <taxon>Neoptera</taxon>
        <taxon>Endopterygota</taxon>
        <taxon>Coleoptera</taxon>
        <taxon>Polyphaga</taxon>
        <taxon>Cucujiformia</taxon>
        <taxon>Curculionidae</taxon>
        <taxon>Dryophthorinae</taxon>
        <taxon>Rhynchophorus</taxon>
    </lineage>
</organism>
<protein>
    <submittedName>
        <fullName evidence="2">Uncharacterized protein</fullName>
    </submittedName>
</protein>
<comment type="caution">
    <text evidence="2">The sequence shown here is derived from an EMBL/GenBank/DDBJ whole genome shotgun (WGS) entry which is preliminary data.</text>
</comment>
<proteinExistence type="predicted"/>
<feature type="compositionally biased region" description="Basic and acidic residues" evidence="1">
    <location>
        <begin position="55"/>
        <end position="76"/>
    </location>
</feature>